<name>A0A7C8MGB2_9PLEO</name>
<dbReference type="PANTHER" id="PTHR12692">
    <property type="entry name" value="DOLICHYL-DIPHOSPHOOLIGOSACCHARIDE--PROTEIN GLYCOSYLTRANSFERASE-RELATED"/>
    <property type="match status" value="1"/>
</dbReference>
<dbReference type="GO" id="GO:0018279">
    <property type="term" value="P:protein N-linked glycosylation via asparagine"/>
    <property type="evidence" value="ECO:0007669"/>
    <property type="project" value="TreeGrafter"/>
</dbReference>
<evidence type="ECO:0000256" key="1">
    <source>
        <dbReference type="ARBA" id="ARBA00002791"/>
    </source>
</evidence>
<dbReference type="Pfam" id="PF04756">
    <property type="entry name" value="OST3_OST6"/>
    <property type="match status" value="1"/>
</dbReference>
<dbReference type="EMBL" id="JAADJZ010000001">
    <property type="protein sequence ID" value="KAF2877798.1"/>
    <property type="molecule type" value="Genomic_DNA"/>
</dbReference>
<proteinExistence type="inferred from homology"/>
<evidence type="ECO:0000256" key="5">
    <source>
        <dbReference type="ARBA" id="ARBA00022729"/>
    </source>
</evidence>
<dbReference type="InterPro" id="IPR021149">
    <property type="entry name" value="OligosaccharylTrfase_OST3/OST6"/>
</dbReference>
<comment type="function">
    <text evidence="1">Subunit of the oligosaccharyl transferase (OST) complex that catalyzes the initial transfer of a defined glycan (Glc(3)Man(9)GlcNAc(2) in eukaryotes) from the lipid carrier dolichol-pyrophosphate to an asparagine residue within an Asn-X-Ser/Thr consensus motif in nascent polypeptide chains, the first step in protein N-glycosylation. N-glycosylation occurs cotranslationally and the complex associates with the Sec61 complex at the channel-forming translocon complex that mediates protein translocation across the endoplasmic reticulum (ER). All subunits are required for a maximal enzyme activity.</text>
</comment>
<comment type="subcellular location">
    <subcellularLocation>
        <location evidence="2">Endoplasmic reticulum membrane</location>
        <topology evidence="2">Multi-pass membrane protein</topology>
    </subcellularLocation>
</comment>
<dbReference type="OrthoDB" id="67566at2759"/>
<evidence type="ECO:0000256" key="4">
    <source>
        <dbReference type="ARBA" id="ARBA00022692"/>
    </source>
</evidence>
<evidence type="ECO:0000256" key="7">
    <source>
        <dbReference type="ARBA" id="ARBA00022989"/>
    </source>
</evidence>
<keyword evidence="8 9" id="KW-0472">Membrane</keyword>
<feature type="transmembrane region" description="Helical" evidence="9">
    <location>
        <begin position="296"/>
        <end position="315"/>
    </location>
</feature>
<keyword evidence="12" id="KW-1185">Reference proteome</keyword>
<feature type="transmembrane region" description="Helical" evidence="9">
    <location>
        <begin position="180"/>
        <end position="205"/>
    </location>
</feature>
<feature type="signal peptide" evidence="10">
    <location>
        <begin position="1"/>
        <end position="18"/>
    </location>
</feature>
<evidence type="ECO:0000313" key="12">
    <source>
        <dbReference type="Proteomes" id="UP000481861"/>
    </source>
</evidence>
<dbReference type="GO" id="GO:0008250">
    <property type="term" value="C:oligosaccharyltransferase complex"/>
    <property type="evidence" value="ECO:0007669"/>
    <property type="project" value="TreeGrafter"/>
</dbReference>
<protein>
    <submittedName>
        <fullName evidence="11">Magnesium transporter protein-like protein 1</fullName>
    </submittedName>
</protein>
<feature type="transmembrane region" description="Helical" evidence="9">
    <location>
        <begin position="212"/>
        <end position="231"/>
    </location>
</feature>
<sequence length="329" mass="36261">MRWLQVLTASLLPFTALAAKKSSGDRFSDFRAKSSSSGAVKLDDNSYAQLTKAPRDYSVAVLLTALETRFGCKLCQEFQPEWELLGKSWLKGDKSGAGRQIFGTLDFVDGKNTFQSLMLQTAPILLYFHPTVGPNAKVDAQPVRFDFTNGPQSAEQIHSWVSRQLPADAPKPAVHRPFNWVKIVSVSTGILGAVTFLAVAAPYLVPILQNRNLWAAFSLIAVLLFTSGHMFNHIRKVPYVQGDGKGGMNYFAGGFSNQFGLESQIVAAMYGVLSFATISLALKVPRIADARAQQIAVFLWSGVLLCMYSFLLSVFRMKNGGYQFWLPPF</sequence>
<dbReference type="FunFam" id="3.40.30.10:FF:000302">
    <property type="entry name" value="Oligosaccharyl transferase subunit (Gamma), putative"/>
    <property type="match status" value="1"/>
</dbReference>
<reference evidence="11 12" key="1">
    <citation type="submission" date="2020-01" db="EMBL/GenBank/DDBJ databases">
        <authorList>
            <consortium name="DOE Joint Genome Institute"/>
            <person name="Haridas S."/>
            <person name="Albert R."/>
            <person name="Binder M."/>
            <person name="Bloem J."/>
            <person name="Labutti K."/>
            <person name="Salamov A."/>
            <person name="Andreopoulos B."/>
            <person name="Baker S.E."/>
            <person name="Barry K."/>
            <person name="Bills G."/>
            <person name="Bluhm B.H."/>
            <person name="Cannon C."/>
            <person name="Castanera R."/>
            <person name="Culley D.E."/>
            <person name="Daum C."/>
            <person name="Ezra D."/>
            <person name="Gonzalez J.B."/>
            <person name="Henrissat B."/>
            <person name="Kuo A."/>
            <person name="Liang C."/>
            <person name="Lipzen A."/>
            <person name="Lutzoni F."/>
            <person name="Magnuson J."/>
            <person name="Mondo S."/>
            <person name="Nolan M."/>
            <person name="Ohm R."/>
            <person name="Pangilinan J."/>
            <person name="Park H.-J.H."/>
            <person name="Ramirez L."/>
            <person name="Alfaro M."/>
            <person name="Sun H."/>
            <person name="Tritt A."/>
            <person name="Yoshinaga Y."/>
            <person name="Zwiers L.-H.L."/>
            <person name="Turgeon B.G."/>
            <person name="Goodwin S.B."/>
            <person name="Spatafora J.W."/>
            <person name="Crous P.W."/>
            <person name="Grigoriev I.V."/>
        </authorList>
    </citation>
    <scope>NUCLEOTIDE SEQUENCE [LARGE SCALE GENOMIC DNA]</scope>
    <source>
        <strain evidence="11 12">CBS 611.86</strain>
    </source>
</reference>
<gene>
    <name evidence="11" type="ORF">BDV95DRAFT_478779</name>
</gene>
<keyword evidence="7 9" id="KW-1133">Transmembrane helix</keyword>
<comment type="similarity">
    <text evidence="3">Belongs to the OST3/OST6 family.</text>
</comment>
<organism evidence="11 12">
    <name type="scientific">Massariosphaeria phaeospora</name>
    <dbReference type="NCBI Taxonomy" id="100035"/>
    <lineage>
        <taxon>Eukaryota</taxon>
        <taxon>Fungi</taxon>
        <taxon>Dikarya</taxon>
        <taxon>Ascomycota</taxon>
        <taxon>Pezizomycotina</taxon>
        <taxon>Dothideomycetes</taxon>
        <taxon>Pleosporomycetidae</taxon>
        <taxon>Pleosporales</taxon>
        <taxon>Pleosporales incertae sedis</taxon>
        <taxon>Massariosphaeria</taxon>
    </lineage>
</organism>
<dbReference type="AlphaFoldDB" id="A0A7C8MGB2"/>
<dbReference type="Gene3D" id="3.40.30.10">
    <property type="entry name" value="Glutaredoxin"/>
    <property type="match status" value="1"/>
</dbReference>
<keyword evidence="4 9" id="KW-0812">Transmembrane</keyword>
<comment type="caution">
    <text evidence="11">The sequence shown here is derived from an EMBL/GenBank/DDBJ whole genome shotgun (WGS) entry which is preliminary data.</text>
</comment>
<evidence type="ECO:0000313" key="11">
    <source>
        <dbReference type="EMBL" id="KAF2877798.1"/>
    </source>
</evidence>
<accession>A0A7C8MGB2</accession>
<feature type="chain" id="PRO_5029017711" evidence="10">
    <location>
        <begin position="19"/>
        <end position="329"/>
    </location>
</feature>
<keyword evidence="5 10" id="KW-0732">Signal</keyword>
<dbReference type="Proteomes" id="UP000481861">
    <property type="component" value="Unassembled WGS sequence"/>
</dbReference>
<dbReference type="PANTHER" id="PTHR12692:SF0">
    <property type="entry name" value="GH11935P"/>
    <property type="match status" value="1"/>
</dbReference>
<feature type="transmembrane region" description="Helical" evidence="9">
    <location>
        <begin position="265"/>
        <end position="284"/>
    </location>
</feature>
<evidence type="ECO:0000256" key="9">
    <source>
        <dbReference type="SAM" id="Phobius"/>
    </source>
</evidence>
<keyword evidence="6" id="KW-0256">Endoplasmic reticulum</keyword>
<evidence type="ECO:0000256" key="2">
    <source>
        <dbReference type="ARBA" id="ARBA00004477"/>
    </source>
</evidence>
<evidence type="ECO:0000256" key="3">
    <source>
        <dbReference type="ARBA" id="ARBA00009561"/>
    </source>
</evidence>
<evidence type="ECO:0000256" key="10">
    <source>
        <dbReference type="SAM" id="SignalP"/>
    </source>
</evidence>
<evidence type="ECO:0000256" key="8">
    <source>
        <dbReference type="ARBA" id="ARBA00023136"/>
    </source>
</evidence>
<evidence type="ECO:0000256" key="6">
    <source>
        <dbReference type="ARBA" id="ARBA00022824"/>
    </source>
</evidence>